<evidence type="ECO:0000313" key="10">
    <source>
        <dbReference type="Proteomes" id="UP000182284"/>
    </source>
</evidence>
<evidence type="ECO:0000256" key="3">
    <source>
        <dbReference type="ARBA" id="ARBA00022692"/>
    </source>
</evidence>
<feature type="transmembrane region" description="Helical" evidence="7">
    <location>
        <begin position="258"/>
        <end position="286"/>
    </location>
</feature>
<evidence type="ECO:0000256" key="2">
    <source>
        <dbReference type="ARBA" id="ARBA00022475"/>
    </source>
</evidence>
<gene>
    <name evidence="9" type="ORF">SAMN04488117_1156</name>
</gene>
<keyword evidence="5 7" id="KW-0472">Membrane</keyword>
<dbReference type="OrthoDB" id="6313at2"/>
<evidence type="ECO:0000256" key="5">
    <source>
        <dbReference type="ARBA" id="ARBA00023136"/>
    </source>
</evidence>
<dbReference type="Pfam" id="PF02687">
    <property type="entry name" value="FtsX"/>
    <property type="match status" value="2"/>
</dbReference>
<feature type="transmembrane region" description="Helical" evidence="7">
    <location>
        <begin position="355"/>
        <end position="373"/>
    </location>
</feature>
<evidence type="ECO:0000256" key="7">
    <source>
        <dbReference type="SAM" id="Phobius"/>
    </source>
</evidence>
<feature type="transmembrane region" description="Helical" evidence="7">
    <location>
        <begin position="726"/>
        <end position="752"/>
    </location>
</feature>
<name>A0A1G7SRL8_9RHOB</name>
<dbReference type="AlphaFoldDB" id="A0A1G7SRL8"/>
<comment type="subcellular location">
    <subcellularLocation>
        <location evidence="1">Cell membrane</location>
        <topology evidence="1">Multi-pass membrane protein</topology>
    </subcellularLocation>
</comment>
<accession>A0A1G7SRL8</accession>
<dbReference type="EMBL" id="FNBL01000015">
    <property type="protein sequence ID" value="SDG25608.1"/>
    <property type="molecule type" value="Genomic_DNA"/>
</dbReference>
<feature type="transmembrane region" description="Helical" evidence="7">
    <location>
        <begin position="669"/>
        <end position="692"/>
    </location>
</feature>
<evidence type="ECO:0000256" key="1">
    <source>
        <dbReference type="ARBA" id="ARBA00004651"/>
    </source>
</evidence>
<evidence type="ECO:0000313" key="9">
    <source>
        <dbReference type="EMBL" id="SDG25608.1"/>
    </source>
</evidence>
<dbReference type="PANTHER" id="PTHR30572:SF4">
    <property type="entry name" value="ABC TRANSPORTER PERMEASE YTRF"/>
    <property type="match status" value="1"/>
</dbReference>
<protein>
    <submittedName>
        <fullName evidence="9">Putative ABC transport system permease protein</fullName>
    </submittedName>
</protein>
<evidence type="ECO:0000256" key="4">
    <source>
        <dbReference type="ARBA" id="ARBA00022989"/>
    </source>
</evidence>
<evidence type="ECO:0000259" key="8">
    <source>
        <dbReference type="Pfam" id="PF02687"/>
    </source>
</evidence>
<keyword evidence="2" id="KW-1003">Cell membrane</keyword>
<feature type="domain" description="ABC3 transporter permease C-terminal" evidence="8">
    <location>
        <begin position="677"/>
        <end position="793"/>
    </location>
</feature>
<dbReference type="Proteomes" id="UP000182284">
    <property type="component" value="Unassembled WGS sequence"/>
</dbReference>
<evidence type="ECO:0000256" key="6">
    <source>
        <dbReference type="ARBA" id="ARBA00038076"/>
    </source>
</evidence>
<feature type="transmembrane region" description="Helical" evidence="7">
    <location>
        <begin position="772"/>
        <end position="789"/>
    </location>
</feature>
<dbReference type="InterPro" id="IPR003838">
    <property type="entry name" value="ABC3_permease_C"/>
</dbReference>
<feature type="transmembrane region" description="Helical" evidence="7">
    <location>
        <begin position="21"/>
        <end position="45"/>
    </location>
</feature>
<keyword evidence="3 7" id="KW-0812">Transmembrane</keyword>
<organism evidence="9 10">
    <name type="scientific">Celeribacter baekdonensis</name>
    <dbReference type="NCBI Taxonomy" id="875171"/>
    <lineage>
        <taxon>Bacteria</taxon>
        <taxon>Pseudomonadati</taxon>
        <taxon>Pseudomonadota</taxon>
        <taxon>Alphaproteobacteria</taxon>
        <taxon>Rhodobacterales</taxon>
        <taxon>Roseobacteraceae</taxon>
        <taxon>Celeribacter</taxon>
    </lineage>
</organism>
<sequence length="803" mass="84362">MTIPPRWRKLIADFGSIKGRLALVIAAMAIGLLTTIAITNAYAILTREISANYLGTNPASGILDIGEVDQTLVAQVRGMDNVAAAEPLSIVETRVRYPDGRTGRALLFVSPNPLDQSLNTLRIEEQMASPPANAVHLERRALDLAGIGLGERLSIEIPGSGFVPVLVAGTVFDPSLAPAEQEQTIYAYLSQQTFVALGGQSALEWIKVLVAEDPFDQALVDQTLAGIAIALEAAGHNVHLVQAPNAGLHPHEGQMRGILGLFLAFGVLAFLLSAVLVSITVEGLMAQQIRQIAIMKTIGARTAQISTLYITGIAIIAATMLFVALPIGIALGRGLAGIIADLLNFDIVDASTPPALFAAWLVTGLLIPVLFALRPIFRATGTTVVAALSDLGIGRSSGAGGRLNRFVARLFGTSGQTLLALRGAFRRRRRTMMILTLLGLAGAMYMTAGTVSVSYQASVDIAAAERGYDAEFRLTRPLDRNRVAAIAAATPDVIFAAPMMRLEAARMRGDGVALVRTYPDGGHGSMTLYALPGTQELARFQGLEGALPVERLDGQMVVNQGAWALLGRPRIGEQVNLSLDGKRLELPLAAVIRQYMTPASVFAADTDVAAMTGESGINALRVVNAARSPAEVEAVVDRVGQQIEAAGAGISLVVTGNLMDAAVSGHVNILIVLLLALGVLMAAVGFLGLTAAQGISVLERTREFGIIRAIGGQRRQIVTNLLTESLVIASISLPAAILVSIPLSTAINIIVGRMTFGMALPFTPDVCGMGEWAAVSLVGALVAGLPPAFNASRLSVRETLVQQ</sequence>
<dbReference type="InterPro" id="IPR050250">
    <property type="entry name" value="Macrolide_Exporter_MacB"/>
</dbReference>
<dbReference type="GO" id="GO:0005886">
    <property type="term" value="C:plasma membrane"/>
    <property type="evidence" value="ECO:0007669"/>
    <property type="project" value="UniProtKB-SubCell"/>
</dbReference>
<dbReference type="GO" id="GO:0022857">
    <property type="term" value="F:transmembrane transporter activity"/>
    <property type="evidence" value="ECO:0007669"/>
    <property type="project" value="TreeGrafter"/>
</dbReference>
<dbReference type="PANTHER" id="PTHR30572">
    <property type="entry name" value="MEMBRANE COMPONENT OF TRANSPORTER-RELATED"/>
    <property type="match status" value="1"/>
</dbReference>
<reference evidence="9 10" key="1">
    <citation type="submission" date="2016-10" db="EMBL/GenBank/DDBJ databases">
        <authorList>
            <person name="de Groot N.N."/>
        </authorList>
    </citation>
    <scope>NUCLEOTIDE SEQUENCE [LARGE SCALE GENOMIC DNA]</scope>
    <source>
        <strain evidence="9 10">DSM 27375</strain>
    </source>
</reference>
<feature type="domain" description="ABC3 transporter permease C-terminal" evidence="8">
    <location>
        <begin position="264"/>
        <end position="382"/>
    </location>
</feature>
<comment type="similarity">
    <text evidence="6">Belongs to the ABC-4 integral membrane protein family.</text>
</comment>
<feature type="transmembrane region" description="Helical" evidence="7">
    <location>
        <begin position="307"/>
        <end position="335"/>
    </location>
</feature>
<proteinExistence type="inferred from homology"/>
<dbReference type="RefSeq" id="WP_074646636.1">
    <property type="nucleotide sequence ID" value="NZ_FNBL01000015.1"/>
</dbReference>
<keyword evidence="4 7" id="KW-1133">Transmembrane helix</keyword>
<feature type="transmembrane region" description="Helical" evidence="7">
    <location>
        <begin position="432"/>
        <end position="455"/>
    </location>
</feature>